<protein>
    <submittedName>
        <fullName evidence="3">Uncharacterized protein</fullName>
    </submittedName>
</protein>
<name>A0ABS8RT28_DATST</name>
<evidence type="ECO:0000313" key="4">
    <source>
        <dbReference type="Proteomes" id="UP000823775"/>
    </source>
</evidence>
<organism evidence="3 4">
    <name type="scientific">Datura stramonium</name>
    <name type="common">Jimsonweed</name>
    <name type="synonym">Common thornapple</name>
    <dbReference type="NCBI Taxonomy" id="4076"/>
    <lineage>
        <taxon>Eukaryota</taxon>
        <taxon>Viridiplantae</taxon>
        <taxon>Streptophyta</taxon>
        <taxon>Embryophyta</taxon>
        <taxon>Tracheophyta</taxon>
        <taxon>Spermatophyta</taxon>
        <taxon>Magnoliopsida</taxon>
        <taxon>eudicotyledons</taxon>
        <taxon>Gunneridae</taxon>
        <taxon>Pentapetalae</taxon>
        <taxon>asterids</taxon>
        <taxon>lamiids</taxon>
        <taxon>Solanales</taxon>
        <taxon>Solanaceae</taxon>
        <taxon>Solanoideae</taxon>
        <taxon>Datureae</taxon>
        <taxon>Datura</taxon>
    </lineage>
</organism>
<evidence type="ECO:0000256" key="2">
    <source>
        <dbReference type="SAM" id="SignalP"/>
    </source>
</evidence>
<keyword evidence="2" id="KW-0732">Signal</keyword>
<keyword evidence="4" id="KW-1185">Reference proteome</keyword>
<evidence type="ECO:0000256" key="1">
    <source>
        <dbReference type="SAM" id="MobiDB-lite"/>
    </source>
</evidence>
<feature type="chain" id="PRO_5045129789" evidence="2">
    <location>
        <begin position="20"/>
        <end position="61"/>
    </location>
</feature>
<accession>A0ABS8RT28</accession>
<dbReference type="Proteomes" id="UP000823775">
    <property type="component" value="Unassembled WGS sequence"/>
</dbReference>
<dbReference type="EMBL" id="JACEIK010000072">
    <property type="protein sequence ID" value="MCD7448764.1"/>
    <property type="molecule type" value="Genomic_DNA"/>
</dbReference>
<sequence>GRPIFGIGNLLAVLPQTAATSSAAARLPMRWRRTVAHAPSRGESGVSLLSSPRTDGASHGL</sequence>
<reference evidence="3 4" key="1">
    <citation type="journal article" date="2021" name="BMC Genomics">
        <title>Datura genome reveals duplications of psychoactive alkaloid biosynthetic genes and high mutation rate following tissue culture.</title>
        <authorList>
            <person name="Rajewski A."/>
            <person name="Carter-House D."/>
            <person name="Stajich J."/>
            <person name="Litt A."/>
        </authorList>
    </citation>
    <scope>NUCLEOTIDE SEQUENCE [LARGE SCALE GENOMIC DNA]</scope>
    <source>
        <strain evidence="3">AR-01</strain>
    </source>
</reference>
<proteinExistence type="predicted"/>
<evidence type="ECO:0000313" key="3">
    <source>
        <dbReference type="EMBL" id="MCD7448764.1"/>
    </source>
</evidence>
<comment type="caution">
    <text evidence="3">The sequence shown here is derived from an EMBL/GenBank/DDBJ whole genome shotgun (WGS) entry which is preliminary data.</text>
</comment>
<feature type="signal peptide" evidence="2">
    <location>
        <begin position="1"/>
        <end position="19"/>
    </location>
</feature>
<feature type="non-terminal residue" evidence="3">
    <location>
        <position position="1"/>
    </location>
</feature>
<gene>
    <name evidence="3" type="ORF">HAX54_045978</name>
</gene>
<feature type="region of interest" description="Disordered" evidence="1">
    <location>
        <begin position="36"/>
        <end position="61"/>
    </location>
</feature>